<dbReference type="EMBL" id="JBHSQO010000014">
    <property type="protein sequence ID" value="MFC6090764.1"/>
    <property type="molecule type" value="Genomic_DNA"/>
</dbReference>
<evidence type="ECO:0000313" key="5">
    <source>
        <dbReference type="EMBL" id="MFC6090764.1"/>
    </source>
</evidence>
<evidence type="ECO:0000256" key="2">
    <source>
        <dbReference type="ARBA" id="ARBA00022777"/>
    </source>
</evidence>
<name>A0ABW1P6Y4_9PSEU</name>
<reference evidence="6" key="1">
    <citation type="journal article" date="2019" name="Int. J. Syst. Evol. Microbiol.">
        <title>The Global Catalogue of Microorganisms (GCM) 10K type strain sequencing project: providing services to taxonomists for standard genome sequencing and annotation.</title>
        <authorList>
            <consortium name="The Broad Institute Genomics Platform"/>
            <consortium name="The Broad Institute Genome Sequencing Center for Infectious Disease"/>
            <person name="Wu L."/>
            <person name="Ma J."/>
        </authorList>
    </citation>
    <scope>NUCLEOTIDE SEQUENCE [LARGE SCALE GENOMIC DNA]</scope>
    <source>
        <strain evidence="6">CGMCC 4.7246</strain>
    </source>
</reference>
<dbReference type="InterPro" id="IPR003594">
    <property type="entry name" value="HATPase_dom"/>
</dbReference>
<feature type="domain" description="Histidine kinase/HSP90-like ATPase" evidence="4">
    <location>
        <begin position="264"/>
        <end position="351"/>
    </location>
</feature>
<dbReference type="InterPro" id="IPR050482">
    <property type="entry name" value="Sensor_HK_TwoCompSys"/>
</dbReference>
<dbReference type="PANTHER" id="PTHR24421">
    <property type="entry name" value="NITRATE/NITRITE SENSOR PROTEIN NARX-RELATED"/>
    <property type="match status" value="1"/>
</dbReference>
<evidence type="ECO:0000256" key="1">
    <source>
        <dbReference type="ARBA" id="ARBA00022679"/>
    </source>
</evidence>
<keyword evidence="1" id="KW-0808">Transferase</keyword>
<dbReference type="Proteomes" id="UP001596220">
    <property type="component" value="Unassembled WGS sequence"/>
</dbReference>
<accession>A0ABW1P6Y4</accession>
<evidence type="ECO:0000256" key="3">
    <source>
        <dbReference type="ARBA" id="ARBA00023012"/>
    </source>
</evidence>
<organism evidence="5 6">
    <name type="scientific">Saccharothrix lopnurensis</name>
    <dbReference type="NCBI Taxonomy" id="1670621"/>
    <lineage>
        <taxon>Bacteria</taxon>
        <taxon>Bacillati</taxon>
        <taxon>Actinomycetota</taxon>
        <taxon>Actinomycetes</taxon>
        <taxon>Pseudonocardiales</taxon>
        <taxon>Pseudonocardiaceae</taxon>
        <taxon>Saccharothrix</taxon>
    </lineage>
</organism>
<comment type="caution">
    <text evidence="5">The sequence shown here is derived from an EMBL/GenBank/DDBJ whole genome shotgun (WGS) entry which is preliminary data.</text>
</comment>
<dbReference type="Pfam" id="PF02518">
    <property type="entry name" value="HATPase_c"/>
    <property type="match status" value="1"/>
</dbReference>
<proteinExistence type="predicted"/>
<gene>
    <name evidence="5" type="ORF">ACFP3R_15905</name>
</gene>
<evidence type="ECO:0000313" key="6">
    <source>
        <dbReference type="Proteomes" id="UP001596220"/>
    </source>
</evidence>
<dbReference type="RefSeq" id="WP_380636968.1">
    <property type="nucleotide sequence ID" value="NZ_JBHSQO010000014.1"/>
</dbReference>
<keyword evidence="6" id="KW-1185">Reference proteome</keyword>
<dbReference type="SUPFAM" id="SSF55874">
    <property type="entry name" value="ATPase domain of HSP90 chaperone/DNA topoisomerase II/histidine kinase"/>
    <property type="match status" value="1"/>
</dbReference>
<dbReference type="PANTHER" id="PTHR24421:SF61">
    <property type="entry name" value="OXYGEN SENSOR HISTIDINE KINASE NREB"/>
    <property type="match status" value="1"/>
</dbReference>
<dbReference type="Gene3D" id="3.30.565.10">
    <property type="entry name" value="Histidine kinase-like ATPase, C-terminal domain"/>
    <property type="match status" value="1"/>
</dbReference>
<evidence type="ECO:0000259" key="4">
    <source>
        <dbReference type="Pfam" id="PF02518"/>
    </source>
</evidence>
<protein>
    <submittedName>
        <fullName evidence="5">Sensor histidine kinase</fullName>
    </submittedName>
</protein>
<keyword evidence="3" id="KW-0902">Two-component regulatory system</keyword>
<dbReference type="InterPro" id="IPR036890">
    <property type="entry name" value="HATPase_C_sf"/>
</dbReference>
<sequence>MSGRGEAEFLAAIARSAGPVRGVGLVLLSAFGALSLPGDALPAALGVFALVLIGAVADFGPRGPALVLAGVRVAAVCAAQAQLGGTGQWALNVLTTTAITLQWEWSPRVTAPATVALLAVYTAVVGWDGSAVLRVVVECSLARLAFRLLLGTTRRVDALRARRAALERAEAVALERHRRDREYLALLHDTASATFLVVAVGGRDADPAEVAGYARRDLELLTAPGPAGGGDVDVGTSLRAVVEGSRLAVDARWDEVLVPVPVALALVRATREALLNVERHAGVRRARVDVAARGSGVEVVVADEGRGFDVAAVSDHRRGVRGSIVERLAAVGGYAEVTSGPGGTTVRAGWPRP</sequence>
<dbReference type="GO" id="GO:0016301">
    <property type="term" value="F:kinase activity"/>
    <property type="evidence" value="ECO:0007669"/>
    <property type="project" value="UniProtKB-KW"/>
</dbReference>
<keyword evidence="2 5" id="KW-0418">Kinase</keyword>